<evidence type="ECO:0000256" key="4">
    <source>
        <dbReference type="ARBA" id="ARBA00023056"/>
    </source>
</evidence>
<dbReference type="PANTHER" id="PTHR43651:SF3">
    <property type="entry name" value="1,4-ALPHA-GLUCAN-BRANCHING ENZYME"/>
    <property type="match status" value="1"/>
</dbReference>
<dbReference type="InterPro" id="IPR004193">
    <property type="entry name" value="Glyco_hydro_13_N"/>
</dbReference>
<dbReference type="InterPro" id="IPR006047">
    <property type="entry name" value="GH13_cat_dom"/>
</dbReference>
<keyword evidence="4" id="KW-0320">Glycogen biosynthesis</keyword>
<comment type="caution">
    <text evidence="8">The sequence shown here is derived from an EMBL/GenBank/DDBJ whole genome shotgun (WGS) entry which is preliminary data.</text>
</comment>
<evidence type="ECO:0000256" key="5">
    <source>
        <dbReference type="ARBA" id="ARBA00023277"/>
    </source>
</evidence>
<evidence type="ECO:0000256" key="6">
    <source>
        <dbReference type="NCBIfam" id="TIGR01515"/>
    </source>
</evidence>
<evidence type="ECO:0000313" key="9">
    <source>
        <dbReference type="Proteomes" id="UP000723714"/>
    </source>
</evidence>
<dbReference type="Pfam" id="PF00128">
    <property type="entry name" value="Alpha-amylase"/>
    <property type="match status" value="2"/>
</dbReference>
<evidence type="ECO:0000313" key="8">
    <source>
        <dbReference type="EMBL" id="MBU3877534.1"/>
    </source>
</evidence>
<evidence type="ECO:0000256" key="1">
    <source>
        <dbReference type="ARBA" id="ARBA00004964"/>
    </source>
</evidence>
<evidence type="ECO:0000256" key="3">
    <source>
        <dbReference type="ARBA" id="ARBA00022676"/>
    </source>
</evidence>
<keyword evidence="3" id="KW-0328">Glycosyltransferase</keyword>
<dbReference type="EMBL" id="JABACJ020000019">
    <property type="protein sequence ID" value="MBU3877534.1"/>
    <property type="molecule type" value="Genomic_DNA"/>
</dbReference>
<dbReference type="CDD" id="cd11322">
    <property type="entry name" value="AmyAc_Glg_BE"/>
    <property type="match status" value="1"/>
</dbReference>
<dbReference type="NCBIfam" id="NF008967">
    <property type="entry name" value="PRK12313.1"/>
    <property type="match status" value="1"/>
</dbReference>
<comment type="pathway">
    <text evidence="1">Glycan biosynthesis; glycogen biosynthesis.</text>
</comment>
<dbReference type="Pfam" id="PF02922">
    <property type="entry name" value="CBM_48"/>
    <property type="match status" value="1"/>
</dbReference>
<organism evidence="8 9">
    <name type="scientific">Faecalicatena faecalis</name>
    <dbReference type="NCBI Taxonomy" id="2726362"/>
    <lineage>
        <taxon>Bacteria</taxon>
        <taxon>Bacillati</taxon>
        <taxon>Bacillota</taxon>
        <taxon>Clostridia</taxon>
        <taxon>Lachnospirales</taxon>
        <taxon>Lachnospiraceae</taxon>
        <taxon>Faecalicatena</taxon>
    </lineage>
</organism>
<reference evidence="8 9" key="1">
    <citation type="submission" date="2021-06" db="EMBL/GenBank/DDBJ databases">
        <title>Faecalicatena sp. nov. isolated from porcine feces.</title>
        <authorList>
            <person name="Oh B.S."/>
            <person name="Lee J.H."/>
        </authorList>
    </citation>
    <scope>NUCLEOTIDE SEQUENCE [LARGE SCALE GENOMIC DNA]</scope>
    <source>
        <strain evidence="8 9">AGMB00832</strain>
    </source>
</reference>
<dbReference type="PANTHER" id="PTHR43651">
    <property type="entry name" value="1,4-ALPHA-GLUCAN-BRANCHING ENZYME"/>
    <property type="match status" value="1"/>
</dbReference>
<keyword evidence="2" id="KW-0321">Glycogen metabolism</keyword>
<keyword evidence="9" id="KW-1185">Reference proteome</keyword>
<dbReference type="InterPro" id="IPR044143">
    <property type="entry name" value="GlgB_N_E_set_prok"/>
</dbReference>
<proteinExistence type="predicted"/>
<keyword evidence="5" id="KW-0119">Carbohydrate metabolism</keyword>
<accession>A0ABS6D7F0</accession>
<dbReference type="InterPro" id="IPR006407">
    <property type="entry name" value="GlgB"/>
</dbReference>
<name>A0ABS6D7F0_9FIRM</name>
<evidence type="ECO:0000259" key="7">
    <source>
        <dbReference type="SMART" id="SM00642"/>
    </source>
</evidence>
<dbReference type="CDD" id="cd02855">
    <property type="entry name" value="E_set_GBE_prok_N"/>
    <property type="match status" value="1"/>
</dbReference>
<dbReference type="SMART" id="SM00642">
    <property type="entry name" value="Aamy"/>
    <property type="match status" value="1"/>
</dbReference>
<dbReference type="InterPro" id="IPR037439">
    <property type="entry name" value="Branching_enzy"/>
</dbReference>
<feature type="domain" description="Glycosyl hydrolase family 13 catalytic" evidence="7">
    <location>
        <begin position="109"/>
        <end position="500"/>
    </location>
</feature>
<dbReference type="Proteomes" id="UP000723714">
    <property type="component" value="Unassembled WGS sequence"/>
</dbReference>
<dbReference type="EC" id="2.4.1.18" evidence="6"/>
<protein>
    <recommendedName>
        <fullName evidence="6">1,4-alpha-glucan branching enzyme</fullName>
        <ecNumber evidence="6">2.4.1.18</ecNumber>
    </recommendedName>
</protein>
<dbReference type="NCBIfam" id="TIGR01515">
    <property type="entry name" value="branching_enzym"/>
    <property type="match status" value="1"/>
</dbReference>
<evidence type="ECO:0000256" key="2">
    <source>
        <dbReference type="ARBA" id="ARBA00022600"/>
    </source>
</evidence>
<gene>
    <name evidence="8" type="primary">glgB</name>
    <name evidence="8" type="ORF">HGO97_017160</name>
</gene>
<dbReference type="PIRSF" id="PIRSF000463">
    <property type="entry name" value="GlgB"/>
    <property type="match status" value="1"/>
</dbReference>
<sequence length="626" mass="72977">MDYYGFYTGKIFDAYKYLGCQLTGDKAVFTVFAPAARRISLIGEFNNWTETPMKQIYNGQFWQAELDGIKDGMLYKYKIYKSDGSVMDHCDPYGYGMELRPQSASVVRDLHSYRFHDEKWMKKRTDCKNSPLNIYEMHLGSWRQNKEDEYGWYTYAETADMLIPYLKEYGYNYVEVLPVSEHPSDESWGYQGTGYYSPTSRYGTMNDLKYFIDQCHQNEIGVILDFVPVHFAVDDYALSNFDGTQLYEYPNCDIGYSSWGSKNFNHSRGEVQSFLQSNANYWLAEYHFDGLRMDAINNIIYWQGEPQRGINVNATEFLKNMNRYIKQTYPSVILAAEDSSSYVGVTKKVEEGGLGFDYKWDMGWMNDTLEYFRTDPLYRGRDYHKLTFSMQYYYDEHFLLPLSHDEVVHGKATITQKMHGEYEDKFPQARALYLYMMAHPGKKLNFMGTELGMFREWDEKRELDWDILKFPLHDAFHHYMKELNTVYLEHPELSAMDFDRTGFKWLDCHQEEKVIYAFERTDGKEKVIAVFNFSGEDIAGYELPVGEETELTQKKRTIAGNGLSKGKETQKSLHLLIASDADRFGGTTSYKKGQCWEIKEGKAVLDLPAFSGKLLTIKSSVVKAQN</sequence>
<keyword evidence="3" id="KW-0808">Transferase</keyword>